<gene>
    <name evidence="1" type="ORF">Lepto1489_08285</name>
</gene>
<dbReference type="EMBL" id="CP043893">
    <property type="protein sequence ID" value="QOI50438.1"/>
    <property type="molecule type" value="Genomic_DNA"/>
</dbReference>
<dbReference type="AlphaFoldDB" id="A0AAQ0B2E9"/>
<dbReference type="Proteomes" id="UP000663255">
    <property type="component" value="Chromosome 1"/>
</dbReference>
<sequence length="136" mass="16080">MNENERNKKRKQRLKYLFAFNRKIGNSKEILTIISSTLGMADKLNLLSANQIQRILNELRRDHNDIYKRINKFRENVSDRSPIIASEISSLVSIRLREWKIQYVDGRFESIGLQTDMRLSTIRRIVLHGVAEYDPF</sequence>
<accession>A0AAQ0B2E9</accession>
<proteinExistence type="predicted"/>
<organism evidence="1 2">
    <name type="scientific">Leptospira interrogans serovar Bataviae</name>
    <dbReference type="NCBI Taxonomy" id="312175"/>
    <lineage>
        <taxon>Bacteria</taxon>
        <taxon>Pseudomonadati</taxon>
        <taxon>Spirochaetota</taxon>
        <taxon>Spirochaetia</taxon>
        <taxon>Leptospirales</taxon>
        <taxon>Leptospiraceae</taxon>
        <taxon>Leptospira</taxon>
    </lineage>
</organism>
<evidence type="ECO:0000313" key="2">
    <source>
        <dbReference type="Proteomes" id="UP000663255"/>
    </source>
</evidence>
<name>A0AAQ0B2E9_LEPIR</name>
<evidence type="ECO:0000313" key="1">
    <source>
        <dbReference type="EMBL" id="QOI50438.1"/>
    </source>
</evidence>
<dbReference type="RefSeq" id="WP_001004764.1">
    <property type="nucleotide sequence ID" value="NZ_CP043893.1"/>
</dbReference>
<protein>
    <submittedName>
        <fullName evidence="1">Uncharacterized protein</fullName>
    </submittedName>
</protein>
<reference evidence="1" key="1">
    <citation type="submission" date="2019-09" db="EMBL/GenBank/DDBJ databases">
        <title>Comparative Genomics of Leptospira interrogans Reveals Genome Plasticity - A Common Adaptive Strategy for Survival in Various Hosts.</title>
        <authorList>
            <person name="Ramli S.R."/>
            <person name="Bunk B."/>
            <person name="Goris M."/>
            <person name="Bhuju S."/>
            <person name="Jarek M."/>
            <person name="Sproer C."/>
            <person name="Mustakim S."/>
            <person name="Strommenger B."/>
            <person name="Pessler F."/>
        </authorList>
    </citation>
    <scope>NUCLEOTIDE SEQUENCE</scope>
    <source>
        <strain evidence="1">1489</strain>
    </source>
</reference>